<feature type="transmembrane region" description="Helical" evidence="7">
    <location>
        <begin position="155"/>
        <end position="175"/>
    </location>
</feature>
<dbReference type="GO" id="GO:0016020">
    <property type="term" value="C:membrane"/>
    <property type="evidence" value="ECO:0007669"/>
    <property type="project" value="UniProtKB-SubCell"/>
</dbReference>
<evidence type="ECO:0000256" key="2">
    <source>
        <dbReference type="ARBA" id="ARBA00022692"/>
    </source>
</evidence>
<evidence type="ECO:0000256" key="6">
    <source>
        <dbReference type="SAM" id="MobiDB-lite"/>
    </source>
</evidence>
<evidence type="ECO:0008006" key="12">
    <source>
        <dbReference type="Google" id="ProtNLM"/>
    </source>
</evidence>
<feature type="compositionally biased region" description="Polar residues" evidence="6">
    <location>
        <begin position="451"/>
        <end position="462"/>
    </location>
</feature>
<dbReference type="GO" id="GO:0019236">
    <property type="term" value="P:response to pheromone"/>
    <property type="evidence" value="ECO:0007669"/>
    <property type="project" value="InterPro"/>
</dbReference>
<protein>
    <recommendedName>
        <fullName evidence="12">Intimal thickness related receptor IRP domain-containing protein</fullName>
    </recommendedName>
</protein>
<comment type="caution">
    <text evidence="10">The sequence shown here is derived from an EMBL/GenBank/DDBJ whole genome shotgun (WGS) entry which is preliminary data.</text>
</comment>
<dbReference type="AlphaFoldDB" id="A0A8S1CZK3"/>
<evidence type="ECO:0000256" key="3">
    <source>
        <dbReference type="ARBA" id="ARBA00022989"/>
    </source>
</evidence>
<dbReference type="InterPro" id="IPR047831">
    <property type="entry name" value="GPR180/TMEM145"/>
</dbReference>
<dbReference type="GO" id="GO:0007186">
    <property type="term" value="P:G protein-coupled receptor signaling pathway"/>
    <property type="evidence" value="ECO:0007669"/>
    <property type="project" value="InterPro"/>
</dbReference>
<evidence type="ECO:0000259" key="8">
    <source>
        <dbReference type="Pfam" id="PF10192"/>
    </source>
</evidence>
<feature type="domain" description="GPR180/TMEM145 transmembrane" evidence="8">
    <location>
        <begin position="127"/>
        <end position="348"/>
    </location>
</feature>
<proteinExistence type="predicted"/>
<feature type="transmembrane region" description="Helical" evidence="7">
    <location>
        <begin position="118"/>
        <end position="143"/>
    </location>
</feature>
<evidence type="ECO:0000256" key="7">
    <source>
        <dbReference type="SAM" id="Phobius"/>
    </source>
</evidence>
<feature type="region of interest" description="Disordered" evidence="6">
    <location>
        <begin position="440"/>
        <end position="479"/>
    </location>
</feature>
<keyword evidence="11" id="KW-1185">Reference proteome</keyword>
<dbReference type="InterPro" id="IPR019336">
    <property type="entry name" value="GPR180/TMEM145_TM"/>
</dbReference>
<reference evidence="10 11" key="1">
    <citation type="submission" date="2020-04" db="EMBL/GenBank/DDBJ databases">
        <authorList>
            <person name="Alioto T."/>
            <person name="Alioto T."/>
            <person name="Gomez Garrido J."/>
        </authorList>
    </citation>
    <scope>NUCLEOTIDE SEQUENCE [LARGE SCALE GENOMIC DNA]</scope>
</reference>
<comment type="subcellular location">
    <subcellularLocation>
        <location evidence="1">Membrane</location>
        <topology evidence="1">Multi-pass membrane protein</topology>
    </subcellularLocation>
</comment>
<dbReference type="PANTHER" id="PTHR23252">
    <property type="entry name" value="INTIMAL THICKNESS RECEPTOR-RELATED"/>
    <property type="match status" value="1"/>
</dbReference>
<name>A0A8S1CZK3_9INSE</name>
<dbReference type="PANTHER" id="PTHR23252:SF24">
    <property type="entry name" value="TRANSMEMBRANE PROTEIN 145"/>
    <property type="match status" value="1"/>
</dbReference>
<sequence length="479" mass="53618">MQLFAVQNLLLYYDTDTQWPAVYKTNKTCREKEAVMAAGQNQVISLSAKTPFLSGCSEEDDVITCVNDRRFRSARERWWFLAISNCNTTKGLNLQYKFHMTNGPPEDYWRHHFSADEFYILPLLITFLFIYVVLLFAVLIFAVELRSRQLLHTTYRQFIVSVMLQTLGIGTQGFSYARYAGDGIGSPLLKDIGRFLEAASENIFLLMLMLLAQGYTVTKGRLKLSAAVRLTIFMCLYSAGQIALFAWENQLFDPGEVLYLYESPVGHGLASLRIIAWARALLSTAQTLAKGAGSKVRFYKRFATLAALWFISGPILVLVSSLWVDKWVRETVWCGASHTIALAGHIAFCVLTRPSRANANFPYHVRTSQVGVMTPTMRETEDEENTFNQHAYAPSSAVIEQALGQMGRKTSPHQQNGDWASHVPVGLFTVSQQVNNNASSMTPAAAEVTTPGVSTESDNSLSPDHEQRRITTQDGVQKF</sequence>
<feature type="transmembrane region" description="Helical" evidence="7">
    <location>
        <begin position="195"/>
        <end position="215"/>
    </location>
</feature>
<feature type="transmembrane region" description="Helical" evidence="7">
    <location>
        <begin position="227"/>
        <end position="247"/>
    </location>
</feature>
<evidence type="ECO:0000313" key="10">
    <source>
        <dbReference type="EMBL" id="CAB3373469.1"/>
    </source>
</evidence>
<dbReference type="Proteomes" id="UP000494165">
    <property type="component" value="Unassembled WGS sequence"/>
</dbReference>
<gene>
    <name evidence="10" type="ORF">CLODIP_2_CD15643</name>
</gene>
<keyword evidence="4 7" id="KW-0472">Membrane</keyword>
<keyword evidence="2 7" id="KW-0812">Transmembrane</keyword>
<dbReference type="InterPro" id="IPR053880">
    <property type="entry name" value="GPR180-like_N"/>
</dbReference>
<dbReference type="EMBL" id="CADEPI010000085">
    <property type="protein sequence ID" value="CAB3373469.1"/>
    <property type="molecule type" value="Genomic_DNA"/>
</dbReference>
<evidence type="ECO:0000259" key="9">
    <source>
        <dbReference type="Pfam" id="PF21892"/>
    </source>
</evidence>
<evidence type="ECO:0000256" key="4">
    <source>
        <dbReference type="ARBA" id="ARBA00023136"/>
    </source>
</evidence>
<evidence type="ECO:0000313" key="11">
    <source>
        <dbReference type="Proteomes" id="UP000494165"/>
    </source>
</evidence>
<dbReference type="OrthoDB" id="205745at2759"/>
<accession>A0A8S1CZK3</accession>
<keyword evidence="3 7" id="KW-1133">Transmembrane helix</keyword>
<feature type="transmembrane region" description="Helical" evidence="7">
    <location>
        <begin position="302"/>
        <end position="324"/>
    </location>
</feature>
<keyword evidence="5" id="KW-0325">Glycoprotein</keyword>
<dbReference type="Pfam" id="PF21892">
    <property type="entry name" value="TMEM145_N"/>
    <property type="match status" value="1"/>
</dbReference>
<evidence type="ECO:0000256" key="1">
    <source>
        <dbReference type="ARBA" id="ARBA00004141"/>
    </source>
</evidence>
<organism evidence="10 11">
    <name type="scientific">Cloeon dipterum</name>
    <dbReference type="NCBI Taxonomy" id="197152"/>
    <lineage>
        <taxon>Eukaryota</taxon>
        <taxon>Metazoa</taxon>
        <taxon>Ecdysozoa</taxon>
        <taxon>Arthropoda</taxon>
        <taxon>Hexapoda</taxon>
        <taxon>Insecta</taxon>
        <taxon>Pterygota</taxon>
        <taxon>Palaeoptera</taxon>
        <taxon>Ephemeroptera</taxon>
        <taxon>Pisciforma</taxon>
        <taxon>Baetidae</taxon>
        <taxon>Cloeon</taxon>
    </lineage>
</organism>
<dbReference type="Pfam" id="PF10192">
    <property type="entry name" value="GPR180-TMEM145_TM"/>
    <property type="match status" value="1"/>
</dbReference>
<evidence type="ECO:0000256" key="5">
    <source>
        <dbReference type="ARBA" id="ARBA00023180"/>
    </source>
</evidence>
<feature type="domain" description="GPR180-like N-terminal" evidence="9">
    <location>
        <begin position="4"/>
        <end position="96"/>
    </location>
</feature>